<dbReference type="CDD" id="cd05374">
    <property type="entry name" value="17beta-HSD-like_SDR_c"/>
    <property type="match status" value="1"/>
</dbReference>
<accession>A0A2Z2KIU8</accession>
<dbReference type="InterPro" id="IPR051911">
    <property type="entry name" value="SDR_oxidoreductase"/>
</dbReference>
<dbReference type="Pfam" id="PF00106">
    <property type="entry name" value="adh_short"/>
    <property type="match status" value="1"/>
</dbReference>
<evidence type="ECO:0000256" key="2">
    <source>
        <dbReference type="ARBA" id="ARBA00023002"/>
    </source>
</evidence>
<evidence type="ECO:0000259" key="4">
    <source>
        <dbReference type="SMART" id="SM00822"/>
    </source>
</evidence>
<gene>
    <name evidence="5" type="ORF">B9T62_08510</name>
</gene>
<dbReference type="Gene3D" id="3.40.50.720">
    <property type="entry name" value="NAD(P)-binding Rossmann-like Domain"/>
    <property type="match status" value="1"/>
</dbReference>
<evidence type="ECO:0000256" key="3">
    <source>
        <dbReference type="RuleBase" id="RU000363"/>
    </source>
</evidence>
<evidence type="ECO:0000256" key="1">
    <source>
        <dbReference type="ARBA" id="ARBA00006484"/>
    </source>
</evidence>
<dbReference type="AlphaFoldDB" id="A0A2Z2KIU8"/>
<dbReference type="PRINTS" id="PR00080">
    <property type="entry name" value="SDRFAMILY"/>
</dbReference>
<dbReference type="Proteomes" id="UP000249890">
    <property type="component" value="Chromosome"/>
</dbReference>
<dbReference type="PRINTS" id="PR00081">
    <property type="entry name" value="GDHRDH"/>
</dbReference>
<dbReference type="EMBL" id="CP021780">
    <property type="protein sequence ID" value="ASA20822.1"/>
    <property type="molecule type" value="Genomic_DNA"/>
</dbReference>
<dbReference type="SUPFAM" id="SSF51735">
    <property type="entry name" value="NAD(P)-binding Rossmann-fold domains"/>
    <property type="match status" value="1"/>
</dbReference>
<dbReference type="NCBIfam" id="NF005372">
    <property type="entry name" value="PRK06914.1"/>
    <property type="match status" value="1"/>
</dbReference>
<dbReference type="PANTHER" id="PTHR43976">
    <property type="entry name" value="SHORT CHAIN DEHYDROGENASE"/>
    <property type="match status" value="1"/>
</dbReference>
<organism evidence="5 6">
    <name type="scientific">Paenibacillus donghaensis</name>
    <dbReference type="NCBI Taxonomy" id="414771"/>
    <lineage>
        <taxon>Bacteria</taxon>
        <taxon>Bacillati</taxon>
        <taxon>Bacillota</taxon>
        <taxon>Bacilli</taxon>
        <taxon>Bacillales</taxon>
        <taxon>Paenibacillaceae</taxon>
        <taxon>Paenibacillus</taxon>
    </lineage>
</organism>
<name>A0A2Z2KIU8_9BACL</name>
<dbReference type="SMART" id="SM00822">
    <property type="entry name" value="PKS_KR"/>
    <property type="match status" value="1"/>
</dbReference>
<dbReference type="InterPro" id="IPR002347">
    <property type="entry name" value="SDR_fam"/>
</dbReference>
<dbReference type="RefSeq" id="WP_087914840.1">
    <property type="nucleotide sequence ID" value="NZ_CP021780.1"/>
</dbReference>
<feature type="domain" description="Ketoreductase" evidence="4">
    <location>
        <begin position="13"/>
        <end position="194"/>
    </location>
</feature>
<evidence type="ECO:0000313" key="5">
    <source>
        <dbReference type="EMBL" id="ASA20822.1"/>
    </source>
</evidence>
<comment type="similarity">
    <text evidence="1 3">Belongs to the short-chain dehydrogenases/reductases (SDR) family.</text>
</comment>
<dbReference type="PANTHER" id="PTHR43976:SF16">
    <property type="entry name" value="SHORT-CHAIN DEHYDROGENASE_REDUCTASE FAMILY PROTEIN"/>
    <property type="match status" value="1"/>
</dbReference>
<proteinExistence type="inferred from homology"/>
<sequence>MNAERLAANELDRVALITGASSGFGLLSALKLAGQGFVVIATMRDLNSRGELQRQAEEAGVLQRLHFVTLDVTSETSIAAAVQKVSGSFGRIDLLVNNAGLAVGGFVEEVPMERWRMQLETNFFGLVTVTRAVLPLMRKQGSGMIINVGSISGLAGFPGYAPYAASKFAVEGFSESLRHEMLPFGIKVVLIEPGSFRTPIWGKGIADMAQQPDSPYTAKLAAVLRYSQSAAETAPDPQQVADLIGRISRMKAPRLRYPIGRGTRLLILGKTLLPWKWLERIIARVLG</sequence>
<dbReference type="InterPro" id="IPR020904">
    <property type="entry name" value="Sc_DH/Rdtase_CS"/>
</dbReference>
<dbReference type="GO" id="GO:0016491">
    <property type="term" value="F:oxidoreductase activity"/>
    <property type="evidence" value="ECO:0007669"/>
    <property type="project" value="UniProtKB-KW"/>
</dbReference>
<evidence type="ECO:0000313" key="6">
    <source>
        <dbReference type="Proteomes" id="UP000249890"/>
    </source>
</evidence>
<dbReference type="InterPro" id="IPR036291">
    <property type="entry name" value="NAD(P)-bd_dom_sf"/>
</dbReference>
<keyword evidence="6" id="KW-1185">Reference proteome</keyword>
<dbReference type="OrthoDB" id="9775296at2"/>
<dbReference type="InterPro" id="IPR057326">
    <property type="entry name" value="KR_dom"/>
</dbReference>
<dbReference type="KEGG" id="pdh:B9T62_08510"/>
<keyword evidence="2" id="KW-0560">Oxidoreductase</keyword>
<dbReference type="PROSITE" id="PS00061">
    <property type="entry name" value="ADH_SHORT"/>
    <property type="match status" value="1"/>
</dbReference>
<protein>
    <submittedName>
        <fullName evidence="5">Short-chain dehydrogenase</fullName>
    </submittedName>
</protein>
<reference evidence="5 6" key="1">
    <citation type="submission" date="2017-06" db="EMBL/GenBank/DDBJ databases">
        <title>Complete genome sequence of Paenibacillus donghaensis KCTC 13049T isolated from East Sea sediment, South Korea.</title>
        <authorList>
            <person name="Jung B.K."/>
            <person name="Hong S.-J."/>
            <person name="Shin J.-H."/>
        </authorList>
    </citation>
    <scope>NUCLEOTIDE SEQUENCE [LARGE SCALE GENOMIC DNA]</scope>
    <source>
        <strain evidence="5 6">KCTC 13049</strain>
    </source>
</reference>